<dbReference type="AlphaFoldDB" id="A0A0D6DVG2"/>
<keyword evidence="5 7" id="KW-0808">Transferase</keyword>
<evidence type="ECO:0000256" key="1">
    <source>
        <dbReference type="ARBA" id="ARBA00001478"/>
    </source>
</evidence>
<reference evidence="11" key="1">
    <citation type="submission" date="2015-01" db="EMBL/GenBank/DDBJ databases">
        <authorList>
            <person name="Andreevskaya M."/>
        </authorList>
    </citation>
    <scope>NUCLEOTIDE SEQUENCE [LARGE SCALE GENOMIC DNA]</scope>
    <source>
        <strain evidence="11">MKFS47</strain>
    </source>
</reference>
<evidence type="ECO:0000313" key="10">
    <source>
        <dbReference type="EMBL" id="CEN27758.1"/>
    </source>
</evidence>
<dbReference type="NCBIfam" id="NF001898">
    <property type="entry name" value="PRK00654.1-1"/>
    <property type="match status" value="1"/>
</dbReference>
<evidence type="ECO:0000256" key="2">
    <source>
        <dbReference type="ARBA" id="ARBA00002764"/>
    </source>
</evidence>
<name>A0A0D6DVG2_9LACT</name>
<dbReference type="Pfam" id="PF08323">
    <property type="entry name" value="Glyco_transf_5"/>
    <property type="match status" value="1"/>
</dbReference>
<dbReference type="Gene3D" id="3.40.50.2000">
    <property type="entry name" value="Glycogen Phosphorylase B"/>
    <property type="match status" value="2"/>
</dbReference>
<comment type="pathway">
    <text evidence="7">Glycan biosynthesis; glycogen biosynthesis.</text>
</comment>
<evidence type="ECO:0000256" key="7">
    <source>
        <dbReference type="HAMAP-Rule" id="MF_00484"/>
    </source>
</evidence>
<proteinExistence type="inferred from homology"/>
<dbReference type="InterPro" id="IPR013534">
    <property type="entry name" value="Starch_synth_cat_dom"/>
</dbReference>
<dbReference type="KEGG" id="lpk:LACPI_0558"/>
<dbReference type="Pfam" id="PF00534">
    <property type="entry name" value="Glycos_transf_1"/>
    <property type="match status" value="1"/>
</dbReference>
<feature type="domain" description="Glycosyl transferase family 1" evidence="8">
    <location>
        <begin position="289"/>
        <end position="429"/>
    </location>
</feature>
<evidence type="ECO:0000256" key="3">
    <source>
        <dbReference type="ARBA" id="ARBA00010281"/>
    </source>
</evidence>
<dbReference type="GO" id="GO:0004373">
    <property type="term" value="F:alpha-1,4-glucan glucosyltransferase (UDP-glucose donor) activity"/>
    <property type="evidence" value="ECO:0007669"/>
    <property type="project" value="InterPro"/>
</dbReference>
<dbReference type="CDD" id="cd03791">
    <property type="entry name" value="GT5_Glycogen_synthase_DULL1-like"/>
    <property type="match status" value="1"/>
</dbReference>
<accession>A0A0D6DVG2</accession>
<dbReference type="InterPro" id="IPR001296">
    <property type="entry name" value="Glyco_trans_1"/>
</dbReference>
<dbReference type="GO" id="GO:0005978">
    <property type="term" value="P:glycogen biosynthetic process"/>
    <property type="evidence" value="ECO:0007669"/>
    <property type="project" value="UniProtKB-UniRule"/>
</dbReference>
<keyword evidence="4 7" id="KW-0328">Glycosyltransferase</keyword>
<dbReference type="PANTHER" id="PTHR45825">
    <property type="entry name" value="GRANULE-BOUND STARCH SYNTHASE 1, CHLOROPLASTIC/AMYLOPLASTIC"/>
    <property type="match status" value="1"/>
</dbReference>
<gene>
    <name evidence="7 10" type="primary">glgA</name>
    <name evidence="10" type="ORF">LACPI_0558</name>
</gene>
<dbReference type="EC" id="2.4.1.21" evidence="7"/>
<dbReference type="HOGENOM" id="CLU_009583_18_2_9"/>
<comment type="catalytic activity">
    <reaction evidence="1 7">
        <text>[(1-&gt;4)-alpha-D-glucosyl](n) + ADP-alpha-D-glucose = [(1-&gt;4)-alpha-D-glucosyl](n+1) + ADP + H(+)</text>
        <dbReference type="Rhea" id="RHEA:18189"/>
        <dbReference type="Rhea" id="RHEA-COMP:9584"/>
        <dbReference type="Rhea" id="RHEA-COMP:9587"/>
        <dbReference type="ChEBI" id="CHEBI:15378"/>
        <dbReference type="ChEBI" id="CHEBI:15444"/>
        <dbReference type="ChEBI" id="CHEBI:57498"/>
        <dbReference type="ChEBI" id="CHEBI:456216"/>
        <dbReference type="EC" id="2.4.1.21"/>
    </reaction>
</comment>
<dbReference type="InterPro" id="IPR011835">
    <property type="entry name" value="GS/SS"/>
</dbReference>
<evidence type="ECO:0000256" key="4">
    <source>
        <dbReference type="ARBA" id="ARBA00022676"/>
    </source>
</evidence>
<dbReference type="HAMAP" id="MF_00484">
    <property type="entry name" value="Glycogen_synth"/>
    <property type="match status" value="1"/>
</dbReference>
<dbReference type="GO" id="GO:0009011">
    <property type="term" value="F:alpha-1,4-glucan glucosyltransferase (ADP-glucose donor) activity"/>
    <property type="evidence" value="ECO:0007669"/>
    <property type="project" value="UniProtKB-UniRule"/>
</dbReference>
<keyword evidence="6 7" id="KW-0320">Glycogen biosynthesis</keyword>
<organism evidence="10 11">
    <name type="scientific">Pseudolactococcus piscium MKFS47</name>
    <dbReference type="NCBI Taxonomy" id="297352"/>
    <lineage>
        <taxon>Bacteria</taxon>
        <taxon>Bacillati</taxon>
        <taxon>Bacillota</taxon>
        <taxon>Bacilli</taxon>
        <taxon>Lactobacillales</taxon>
        <taxon>Streptococcaceae</taxon>
        <taxon>Pseudolactococcus</taxon>
    </lineage>
</organism>
<protein>
    <recommendedName>
        <fullName evidence="7">Glycogen synthase</fullName>
        <ecNumber evidence="7">2.4.1.21</ecNumber>
    </recommendedName>
    <alternativeName>
        <fullName evidence="7">Starch [bacterial glycogen] synthase</fullName>
    </alternativeName>
</protein>
<dbReference type="PANTHER" id="PTHR45825:SF11">
    <property type="entry name" value="ALPHA AMYLASE DOMAIN-CONTAINING PROTEIN"/>
    <property type="match status" value="1"/>
</dbReference>
<evidence type="ECO:0000259" key="9">
    <source>
        <dbReference type="Pfam" id="PF08323"/>
    </source>
</evidence>
<dbReference type="EMBL" id="LN774769">
    <property type="protein sequence ID" value="CEN27758.1"/>
    <property type="molecule type" value="Genomic_DNA"/>
</dbReference>
<dbReference type="RefSeq" id="WP_047914996.1">
    <property type="nucleotide sequence ID" value="NZ_LN774769.1"/>
</dbReference>
<feature type="domain" description="Starch synthase catalytic" evidence="9">
    <location>
        <begin position="2"/>
        <end position="238"/>
    </location>
</feature>
<dbReference type="STRING" id="1364.LP2241_20208"/>
<evidence type="ECO:0000259" key="8">
    <source>
        <dbReference type="Pfam" id="PF00534"/>
    </source>
</evidence>
<feature type="binding site" evidence="7">
    <location>
        <position position="15"/>
    </location>
    <ligand>
        <name>ADP-alpha-D-glucose</name>
        <dbReference type="ChEBI" id="CHEBI:57498"/>
    </ligand>
</feature>
<evidence type="ECO:0000256" key="5">
    <source>
        <dbReference type="ARBA" id="ARBA00022679"/>
    </source>
</evidence>
<sequence length="479" mass="53856">MKILLAAAEATPFIKTGGLGDVIGALPKALHQQSGVEIRVILPYYKKVAEKFSQQVSDVFWTFIQVGWRRQYVGIKQMVLDGVTFYFLDNADYFGSRDDVYGYADDGERFAYFQLAILEVIERLDFVPDVLHANDYHTALLPFLIKEKYHWRQSFSAIRTVLTIHNIEFQGQYDKGLLPDLFGVGTERYEDGTVRMAGCFNWLKTGILYADQVTTVSPTYAREIQTPAFGKGLDGILRMVSSKLSGLINGIDTTLYDPMTDAHLVAPFNAADLTGKAVNKASLQKRVGLPVDTDIPLIGIVSRLTYQKGFDLVIDEMENLLQKDIQIVLLGTGDPKFESDFVQFSQLYPEKIAANITFNLELAQMIYAGSDLFLMPSAFEPCGLSQMMSMRYGTLPVVHETGGLKDTVLPYNQFDGSGTGFSFANFSGYQLVQTLFYALDIYENQPDIWRDLQKQAMTTDFSWDIASLNYLTLYQKLLA</sequence>
<evidence type="ECO:0000256" key="6">
    <source>
        <dbReference type="ARBA" id="ARBA00023056"/>
    </source>
</evidence>
<dbReference type="SUPFAM" id="SSF53756">
    <property type="entry name" value="UDP-Glycosyltransferase/glycogen phosphorylase"/>
    <property type="match status" value="1"/>
</dbReference>
<dbReference type="UniPathway" id="UPA00164"/>
<comment type="function">
    <text evidence="2 7">Synthesizes alpha-1,4-glucan chains using ADP-glucose.</text>
</comment>
<dbReference type="Proteomes" id="UP000033166">
    <property type="component" value="Chromosome I"/>
</dbReference>
<comment type="similarity">
    <text evidence="3 7">Belongs to the glycosyltransferase 1 family. Bacterial/plant glycogen synthase subfamily.</text>
</comment>
<evidence type="ECO:0000313" key="11">
    <source>
        <dbReference type="Proteomes" id="UP000033166"/>
    </source>
</evidence>
<dbReference type="NCBIfam" id="TIGR02095">
    <property type="entry name" value="glgA"/>
    <property type="match status" value="1"/>
</dbReference>